<organism evidence="1 2">
    <name type="scientific">Hymenoscyphus albidus</name>
    <dbReference type="NCBI Taxonomy" id="595503"/>
    <lineage>
        <taxon>Eukaryota</taxon>
        <taxon>Fungi</taxon>
        <taxon>Dikarya</taxon>
        <taxon>Ascomycota</taxon>
        <taxon>Pezizomycotina</taxon>
        <taxon>Leotiomycetes</taxon>
        <taxon>Helotiales</taxon>
        <taxon>Helotiaceae</taxon>
        <taxon>Hymenoscyphus</taxon>
    </lineage>
</organism>
<dbReference type="InterPro" id="IPR011009">
    <property type="entry name" value="Kinase-like_dom_sf"/>
</dbReference>
<dbReference type="PANTHER" id="PTHR21310">
    <property type="entry name" value="AMINOGLYCOSIDE PHOSPHOTRANSFERASE-RELATED-RELATED"/>
    <property type="match status" value="1"/>
</dbReference>
<evidence type="ECO:0000313" key="2">
    <source>
        <dbReference type="Proteomes" id="UP000701801"/>
    </source>
</evidence>
<dbReference type="AlphaFoldDB" id="A0A9N9LJ07"/>
<comment type="caution">
    <text evidence="1">The sequence shown here is derived from an EMBL/GenBank/DDBJ whole genome shotgun (WGS) entry which is preliminary data.</text>
</comment>
<proteinExistence type="predicted"/>
<evidence type="ECO:0000313" key="1">
    <source>
        <dbReference type="EMBL" id="CAG8974628.1"/>
    </source>
</evidence>
<dbReference type="OrthoDB" id="5412996at2759"/>
<dbReference type="EMBL" id="CAJVRM010000110">
    <property type="protein sequence ID" value="CAG8974628.1"/>
    <property type="molecule type" value="Genomic_DNA"/>
</dbReference>
<dbReference type="Proteomes" id="UP000701801">
    <property type="component" value="Unassembled WGS sequence"/>
</dbReference>
<dbReference type="Gene3D" id="3.90.1200.10">
    <property type="match status" value="1"/>
</dbReference>
<keyword evidence="2" id="KW-1185">Reference proteome</keyword>
<protein>
    <recommendedName>
        <fullName evidence="3">Aminoglycoside phosphotransferase domain-containing protein</fullName>
    </recommendedName>
</protein>
<evidence type="ECO:0008006" key="3">
    <source>
        <dbReference type="Google" id="ProtNLM"/>
    </source>
</evidence>
<name>A0A9N9LJ07_9HELO</name>
<dbReference type="InterPro" id="IPR051678">
    <property type="entry name" value="AGP_Transferase"/>
</dbReference>
<reference evidence="1" key="1">
    <citation type="submission" date="2021-07" db="EMBL/GenBank/DDBJ databases">
        <authorList>
            <person name="Durling M."/>
        </authorList>
    </citation>
    <scope>NUCLEOTIDE SEQUENCE</scope>
</reference>
<accession>A0A9N9LJ07</accession>
<gene>
    <name evidence="1" type="ORF">HYALB_00009806</name>
</gene>
<sequence>MNDELNIAKLVIEDDDDDAREDLDNLAWDKNDEAWEVSQARLLKISTSKTAASIAGAKFDNEATFSPPVLLGGFNILFKIEVEGMASGVFVQLPCHDVSQFQSEKSVYEGATARYVKQYTKIPTPKVFYYGDESELGPFMILERISDCGLMSLRICAHRENPDIPAVLDPDISESLLEKFYKKAAFCLLRLSRLSFNRIGSLSEGDDNTFSINGRPLCKNMNNMLQLANIPRSVLPLESKTYSTADEWYVALAEMHIAQLIFQHNDLVARQIFRGLAKDRQLSIFGFSNDKWSAQSETWTSKLSPAPSNVDSFTLWADDLRPGNMLIDDSDELAAVIDWELTYAAPTQFALDSPGWLLLEVPEMWNTGIDDWCKVYGMRLRTFLSAMEKDEKEENAGSENLTFLLSTHMRESWKTGRFWLDYAAKDSWAFDTVFWKYLDQRFFGKRKDGVAKDNLWKTRVDLLSEKEREVMEPFVQWKMEDKTERILVDWDPEEAKKRFAELLFD</sequence>
<dbReference type="PANTHER" id="PTHR21310:SF37">
    <property type="entry name" value="AMINOGLYCOSIDE PHOSPHOTRANSFERASE DOMAIN-CONTAINING PROTEIN"/>
    <property type="match status" value="1"/>
</dbReference>
<dbReference type="SUPFAM" id="SSF56112">
    <property type="entry name" value="Protein kinase-like (PK-like)"/>
    <property type="match status" value="1"/>
</dbReference>